<evidence type="ECO:0000256" key="6">
    <source>
        <dbReference type="ARBA" id="ARBA00023315"/>
    </source>
</evidence>
<dbReference type="EMBL" id="CP043617">
    <property type="protein sequence ID" value="QFR49336.1"/>
    <property type="molecule type" value="Genomic_DNA"/>
</dbReference>
<dbReference type="Gene3D" id="2.160.10.10">
    <property type="entry name" value="Hexapeptide repeat proteins"/>
    <property type="match status" value="1"/>
</dbReference>
<dbReference type="SUPFAM" id="SSF51161">
    <property type="entry name" value="Trimeric LpxA-like enzymes"/>
    <property type="match status" value="1"/>
</dbReference>
<comment type="subunit">
    <text evidence="7">Homotrimer.</text>
</comment>
<comment type="pathway">
    <text evidence="7">Bacterial outer membrane biogenesis; LPS lipid A biosynthesis.</text>
</comment>
<keyword evidence="6 7" id="KW-0012">Acyltransferase</keyword>
<reference evidence="9 10" key="1">
    <citation type="submission" date="2019-09" db="EMBL/GenBank/DDBJ databases">
        <title>Sulfurimonas gotlandica sp. nov., a chemoautotrophic and psychrotolerant epsilonproteobacterium isolated from a pelagic redoxcline, and an emended description of the genus Sulfurimonas.</title>
        <authorList>
            <person name="Wang S."/>
            <person name="Jiang L."/>
            <person name="Shao S."/>
        </authorList>
    </citation>
    <scope>NUCLEOTIDE SEQUENCE [LARGE SCALE GENOMIC DNA]</scope>
    <source>
        <strain evidence="9 10">GYSZ_1</strain>
    </source>
</reference>
<evidence type="ECO:0000259" key="8">
    <source>
        <dbReference type="Pfam" id="PF04613"/>
    </source>
</evidence>
<evidence type="ECO:0000256" key="7">
    <source>
        <dbReference type="HAMAP-Rule" id="MF_00523"/>
    </source>
</evidence>
<keyword evidence="2 7" id="KW-0441">Lipid A biosynthesis</keyword>
<gene>
    <name evidence="7 9" type="primary">lpxD</name>
    <name evidence="9" type="ORF">FJR48_06180</name>
</gene>
<dbReference type="CDD" id="cd03352">
    <property type="entry name" value="LbH_LpxD"/>
    <property type="match status" value="1"/>
</dbReference>
<dbReference type="RefSeq" id="WP_152307279.1">
    <property type="nucleotide sequence ID" value="NZ_CP043617.1"/>
</dbReference>
<sequence length="316" mass="33282">MTLKELVANIGIELESDGFEVTAMNTLSDATASEISFVANPKYLKDVAKSKAGAILIDEANKDAVPEGSIALVVESPYWDMATLSKFFSTPIEDDNLPEAKIGEGSKVSAKAEIANGATVGKNCIIMAGAYVGANSKIGDNTILYPNVIVYKECEIGSDCIIHAGTVIGSDGFGFASNKMGEHNKIYHNGNVVIGDDVEIGSNTTIDRAVFGSTIVKTGARIDNLIQIGHNCVFGEYSVAAAQSGFAGSTKIGKSNVFGAQAGTAGHLEIAPFNTFAARTGITKTIKTSGKTYAGFPFMEHKIWLKIQGKLARLVK</sequence>
<dbReference type="InterPro" id="IPR001451">
    <property type="entry name" value="Hexapep"/>
</dbReference>
<dbReference type="AlphaFoldDB" id="A0A5P8P0T8"/>
<dbReference type="GO" id="GO:0016410">
    <property type="term" value="F:N-acyltransferase activity"/>
    <property type="evidence" value="ECO:0007669"/>
    <property type="project" value="InterPro"/>
</dbReference>
<evidence type="ECO:0000256" key="4">
    <source>
        <dbReference type="ARBA" id="ARBA00022737"/>
    </source>
</evidence>
<comment type="similarity">
    <text evidence="7">Belongs to the transferase hexapeptide repeat family. LpxD subfamily.</text>
</comment>
<dbReference type="EC" id="2.3.1.191" evidence="7"/>
<keyword evidence="5 7" id="KW-0443">Lipid metabolism</keyword>
<evidence type="ECO:0000256" key="1">
    <source>
        <dbReference type="ARBA" id="ARBA00022516"/>
    </source>
</evidence>
<dbReference type="OrthoDB" id="9784739at2"/>
<evidence type="ECO:0000313" key="9">
    <source>
        <dbReference type="EMBL" id="QFR49336.1"/>
    </source>
</evidence>
<comment type="catalytic activity">
    <reaction evidence="7">
        <text>a UDP-3-O-[(3R)-3-hydroxyacyl]-alpha-D-glucosamine + a (3R)-hydroxyacyl-[ACP] = a UDP-2-N,3-O-bis[(3R)-3-hydroxyacyl]-alpha-D-glucosamine + holo-[ACP] + H(+)</text>
        <dbReference type="Rhea" id="RHEA:53836"/>
        <dbReference type="Rhea" id="RHEA-COMP:9685"/>
        <dbReference type="Rhea" id="RHEA-COMP:9945"/>
        <dbReference type="ChEBI" id="CHEBI:15378"/>
        <dbReference type="ChEBI" id="CHEBI:64479"/>
        <dbReference type="ChEBI" id="CHEBI:78827"/>
        <dbReference type="ChEBI" id="CHEBI:137740"/>
        <dbReference type="ChEBI" id="CHEBI:137748"/>
        <dbReference type="EC" id="2.3.1.191"/>
    </reaction>
</comment>
<dbReference type="HAMAP" id="MF_00523">
    <property type="entry name" value="LpxD"/>
    <property type="match status" value="1"/>
</dbReference>
<name>A0A5P8P0T8_9BACT</name>
<dbReference type="GO" id="GO:0009245">
    <property type="term" value="P:lipid A biosynthetic process"/>
    <property type="evidence" value="ECO:0007669"/>
    <property type="project" value="UniProtKB-UniRule"/>
</dbReference>
<dbReference type="Pfam" id="PF04613">
    <property type="entry name" value="LpxD"/>
    <property type="match status" value="1"/>
</dbReference>
<dbReference type="PANTHER" id="PTHR43378:SF2">
    <property type="entry name" value="UDP-3-O-ACYLGLUCOSAMINE N-ACYLTRANSFERASE 1, MITOCHONDRIAL-RELATED"/>
    <property type="match status" value="1"/>
</dbReference>
<dbReference type="Proteomes" id="UP000326944">
    <property type="component" value="Chromosome"/>
</dbReference>
<keyword evidence="1 7" id="KW-0444">Lipid biosynthesis</keyword>
<dbReference type="InterPro" id="IPR011004">
    <property type="entry name" value="Trimer_LpxA-like_sf"/>
</dbReference>
<keyword evidence="4 7" id="KW-0677">Repeat</keyword>
<dbReference type="Pfam" id="PF00132">
    <property type="entry name" value="Hexapep"/>
    <property type="match status" value="2"/>
</dbReference>
<protein>
    <recommendedName>
        <fullName evidence="7">UDP-3-O-acylglucosamine N-acyltransferase</fullName>
        <ecNumber evidence="7">2.3.1.191</ecNumber>
    </recommendedName>
</protein>
<accession>A0A5P8P0T8</accession>
<evidence type="ECO:0000313" key="10">
    <source>
        <dbReference type="Proteomes" id="UP000326944"/>
    </source>
</evidence>
<dbReference type="PANTHER" id="PTHR43378">
    <property type="entry name" value="UDP-3-O-ACYLGLUCOSAMINE N-ACYLTRANSFERASE"/>
    <property type="match status" value="1"/>
</dbReference>
<dbReference type="GO" id="GO:0103118">
    <property type="term" value="F:UDP-3-O-[(3R)-3-hydroxyacyl]-glucosamine N-acyltransferase activity"/>
    <property type="evidence" value="ECO:0007669"/>
    <property type="project" value="UniProtKB-EC"/>
</dbReference>
<organism evidence="9 10">
    <name type="scientific">Sulfurimonas lithotrophica</name>
    <dbReference type="NCBI Taxonomy" id="2590022"/>
    <lineage>
        <taxon>Bacteria</taxon>
        <taxon>Pseudomonadati</taxon>
        <taxon>Campylobacterota</taxon>
        <taxon>Epsilonproteobacteria</taxon>
        <taxon>Campylobacterales</taxon>
        <taxon>Sulfurimonadaceae</taxon>
        <taxon>Sulfurimonas</taxon>
    </lineage>
</organism>
<dbReference type="GO" id="GO:0016020">
    <property type="term" value="C:membrane"/>
    <property type="evidence" value="ECO:0007669"/>
    <property type="project" value="GOC"/>
</dbReference>
<evidence type="ECO:0000256" key="2">
    <source>
        <dbReference type="ARBA" id="ARBA00022556"/>
    </source>
</evidence>
<dbReference type="KEGG" id="sulg:FJR48_06180"/>
<dbReference type="UniPathway" id="UPA00973"/>
<dbReference type="NCBIfam" id="NF002060">
    <property type="entry name" value="PRK00892.1"/>
    <property type="match status" value="1"/>
</dbReference>
<dbReference type="Gene3D" id="3.40.1390.10">
    <property type="entry name" value="MurE/MurF, N-terminal domain"/>
    <property type="match status" value="1"/>
</dbReference>
<evidence type="ECO:0000256" key="5">
    <source>
        <dbReference type="ARBA" id="ARBA00023098"/>
    </source>
</evidence>
<feature type="domain" description="UDP-3-O-[3-hydroxymyristoyl] glucosamine N-acyltransferase non-repeat region" evidence="8">
    <location>
        <begin position="20"/>
        <end position="86"/>
    </location>
</feature>
<evidence type="ECO:0000256" key="3">
    <source>
        <dbReference type="ARBA" id="ARBA00022679"/>
    </source>
</evidence>
<proteinExistence type="inferred from homology"/>
<keyword evidence="3 7" id="KW-0808">Transferase</keyword>
<comment type="function">
    <text evidence="7">Catalyzes the N-acylation of UDP-3-O-acylglucosamine using 3-hydroxyacyl-ACP as the acyl donor. Is involved in the biosynthesis of lipid A, a phosphorylated glycolipid that anchors the lipopolysaccharide to the outer membrane of the cell.</text>
</comment>
<dbReference type="NCBIfam" id="TIGR01853">
    <property type="entry name" value="lipid_A_lpxD"/>
    <property type="match status" value="1"/>
</dbReference>
<dbReference type="InterPro" id="IPR020573">
    <property type="entry name" value="UDP_GlcNAc_AcTrfase_non-rep"/>
</dbReference>
<keyword evidence="10" id="KW-1185">Reference proteome</keyword>
<dbReference type="InterPro" id="IPR007691">
    <property type="entry name" value="LpxD"/>
</dbReference>
<feature type="active site" description="Proton acceptor" evidence="7">
    <location>
        <position position="230"/>
    </location>
</feature>